<reference evidence="1 2" key="1">
    <citation type="journal article" date="2024" name="J Genomics">
        <title>Draft genome sequencing and assembly of Favolaschia claudopus CIRM-BRFM 2984 isolated from oak limbs.</title>
        <authorList>
            <person name="Navarro D."/>
            <person name="Drula E."/>
            <person name="Chaduli D."/>
            <person name="Cazenave R."/>
            <person name="Ahrendt S."/>
            <person name="Wang J."/>
            <person name="Lipzen A."/>
            <person name="Daum C."/>
            <person name="Barry K."/>
            <person name="Grigoriev I.V."/>
            <person name="Favel A."/>
            <person name="Rosso M.N."/>
            <person name="Martin F."/>
        </authorList>
    </citation>
    <scope>NUCLEOTIDE SEQUENCE [LARGE SCALE GENOMIC DNA]</scope>
    <source>
        <strain evidence="1 2">CIRM-BRFM 2984</strain>
    </source>
</reference>
<proteinExistence type="predicted"/>
<dbReference type="EMBL" id="JAWWNJ010000120">
    <property type="protein sequence ID" value="KAK6988793.1"/>
    <property type="molecule type" value="Genomic_DNA"/>
</dbReference>
<evidence type="ECO:0000313" key="1">
    <source>
        <dbReference type="EMBL" id="KAK6988793.1"/>
    </source>
</evidence>
<evidence type="ECO:0000313" key="2">
    <source>
        <dbReference type="Proteomes" id="UP001362999"/>
    </source>
</evidence>
<comment type="caution">
    <text evidence="1">The sequence shown here is derived from an EMBL/GenBank/DDBJ whole genome shotgun (WGS) entry which is preliminary data.</text>
</comment>
<accession>A0AAV9ZR28</accession>
<keyword evidence="2" id="KW-1185">Reference proteome</keyword>
<name>A0AAV9ZR28_9AGAR</name>
<dbReference type="AlphaFoldDB" id="A0AAV9ZR28"/>
<organism evidence="1 2">
    <name type="scientific">Favolaschia claudopus</name>
    <dbReference type="NCBI Taxonomy" id="2862362"/>
    <lineage>
        <taxon>Eukaryota</taxon>
        <taxon>Fungi</taxon>
        <taxon>Dikarya</taxon>
        <taxon>Basidiomycota</taxon>
        <taxon>Agaricomycotina</taxon>
        <taxon>Agaricomycetes</taxon>
        <taxon>Agaricomycetidae</taxon>
        <taxon>Agaricales</taxon>
        <taxon>Marasmiineae</taxon>
        <taxon>Mycenaceae</taxon>
        <taxon>Favolaschia</taxon>
    </lineage>
</organism>
<gene>
    <name evidence="1" type="ORF">R3P38DRAFT_3228388</name>
</gene>
<protein>
    <submittedName>
        <fullName evidence="1">Uncharacterized protein</fullName>
    </submittedName>
</protein>
<sequence>MPQFGAVTSPSRPVLRSNTRFWLLHPHRRVALYDDPPKLFRHVKTVLLYPLYPFLRVLAAANPFLATLRPHQEGGRCLYAPHLDSQIHVHQRSKLTILCAVIVAGAPRVALHACRHRLGESFMPSYSVMAEPANPFTPSALLNHSYTRFCYRTACTLAIKNVALEPIRSRRDGVIMISVSFFSSAVDWMPASNLQLQLDLLYRIYTGMLFFDQAINFDSRVW</sequence>
<dbReference type="Proteomes" id="UP001362999">
    <property type="component" value="Unassembled WGS sequence"/>
</dbReference>